<keyword evidence="9 18" id="KW-0963">Cytoplasm</keyword>
<evidence type="ECO:0000256" key="11">
    <source>
        <dbReference type="ARBA" id="ARBA00022723"/>
    </source>
</evidence>
<evidence type="ECO:0000259" key="20">
    <source>
        <dbReference type="Pfam" id="PF24621"/>
    </source>
</evidence>
<keyword evidence="14 18" id="KW-0520">NAD</keyword>
<dbReference type="PANTHER" id="PTHR43622">
    <property type="entry name" value="3-DEHYDROQUINATE SYNTHASE"/>
    <property type="match status" value="1"/>
</dbReference>
<dbReference type="GO" id="GO:0008652">
    <property type="term" value="P:amino acid biosynthetic process"/>
    <property type="evidence" value="ECO:0007669"/>
    <property type="project" value="UniProtKB-KW"/>
</dbReference>
<comment type="cofactor">
    <cofactor evidence="18">
        <name>Co(2+)</name>
        <dbReference type="ChEBI" id="CHEBI:48828"/>
    </cofactor>
    <cofactor evidence="18">
        <name>Zn(2+)</name>
        <dbReference type="ChEBI" id="CHEBI:29105"/>
    </cofactor>
    <text evidence="18">Binds 1 divalent metal cation per subunit. Can use either Co(2+) or Zn(2+).</text>
</comment>
<evidence type="ECO:0000256" key="16">
    <source>
        <dbReference type="ARBA" id="ARBA00023239"/>
    </source>
</evidence>
<dbReference type="EMBL" id="BKZQ01000056">
    <property type="protein sequence ID" value="GER71603.1"/>
    <property type="molecule type" value="Genomic_DNA"/>
</dbReference>
<keyword evidence="17 18" id="KW-0170">Cobalt</keyword>
<feature type="binding site" evidence="18">
    <location>
        <position position="180"/>
    </location>
    <ligand>
        <name>Zn(2+)</name>
        <dbReference type="ChEBI" id="CHEBI:29105"/>
    </ligand>
</feature>
<evidence type="ECO:0000256" key="15">
    <source>
        <dbReference type="ARBA" id="ARBA00023141"/>
    </source>
</evidence>
<protein>
    <recommendedName>
        <fullName evidence="8 18">3-dehydroquinate synthase</fullName>
        <shortName evidence="18">DHQS</shortName>
        <ecNumber evidence="7 18">4.2.3.4</ecNumber>
    </recommendedName>
</protein>
<keyword evidence="11 18" id="KW-0479">Metal-binding</keyword>
<dbReference type="GO" id="GO:0005737">
    <property type="term" value="C:cytoplasm"/>
    <property type="evidence" value="ECO:0007669"/>
    <property type="project" value="UniProtKB-SubCell"/>
</dbReference>
<comment type="catalytic activity">
    <reaction evidence="1 18">
        <text>7-phospho-2-dehydro-3-deoxy-D-arabino-heptonate = 3-dehydroquinate + phosphate</text>
        <dbReference type="Rhea" id="RHEA:21968"/>
        <dbReference type="ChEBI" id="CHEBI:32364"/>
        <dbReference type="ChEBI" id="CHEBI:43474"/>
        <dbReference type="ChEBI" id="CHEBI:58394"/>
        <dbReference type="EC" id="4.2.3.4"/>
    </reaction>
</comment>
<dbReference type="GO" id="GO:0009073">
    <property type="term" value="P:aromatic amino acid family biosynthetic process"/>
    <property type="evidence" value="ECO:0007669"/>
    <property type="project" value="UniProtKB-KW"/>
</dbReference>
<evidence type="ECO:0000256" key="5">
    <source>
        <dbReference type="ARBA" id="ARBA00004661"/>
    </source>
</evidence>
<dbReference type="InterPro" id="IPR030963">
    <property type="entry name" value="DHQ_synth_fam"/>
</dbReference>
<comment type="pathway">
    <text evidence="5 18">Metabolic intermediate biosynthesis; chorismate biosynthesis; chorismate from D-erythrose 4-phosphate and phosphoenolpyruvate: step 2/7.</text>
</comment>
<dbReference type="GO" id="GO:0000166">
    <property type="term" value="F:nucleotide binding"/>
    <property type="evidence" value="ECO:0007669"/>
    <property type="project" value="UniProtKB-KW"/>
</dbReference>
<comment type="cofactor">
    <cofactor evidence="3">
        <name>Zn(2+)</name>
        <dbReference type="ChEBI" id="CHEBI:29105"/>
    </cofactor>
</comment>
<evidence type="ECO:0000313" key="22">
    <source>
        <dbReference type="Proteomes" id="UP000391919"/>
    </source>
</evidence>
<feature type="domain" description="3-dehydroquinate synthase C-terminal" evidence="20">
    <location>
        <begin position="177"/>
        <end position="320"/>
    </location>
</feature>
<dbReference type="GO" id="GO:0009423">
    <property type="term" value="P:chorismate biosynthetic process"/>
    <property type="evidence" value="ECO:0007669"/>
    <property type="project" value="UniProtKB-UniRule"/>
</dbReference>
<evidence type="ECO:0000256" key="3">
    <source>
        <dbReference type="ARBA" id="ARBA00001947"/>
    </source>
</evidence>
<feature type="binding site" evidence="18">
    <location>
        <position position="138"/>
    </location>
    <ligand>
        <name>NAD(+)</name>
        <dbReference type="ChEBI" id="CHEBI:57540"/>
    </ligand>
</feature>
<feature type="binding site" evidence="18">
    <location>
        <begin position="102"/>
        <end position="106"/>
    </location>
    <ligand>
        <name>NAD(+)</name>
        <dbReference type="ChEBI" id="CHEBI:57540"/>
    </ligand>
</feature>
<name>A0A5J4JHL2_9BACI</name>
<dbReference type="InterPro" id="IPR030960">
    <property type="entry name" value="DHQS/DOIS_N"/>
</dbReference>
<dbReference type="EC" id="4.2.3.4" evidence="7 18"/>
<comment type="caution">
    <text evidence="18">Lacks conserved residue(s) required for the propagation of feature annotation.</text>
</comment>
<dbReference type="RefSeq" id="WP_151681778.1">
    <property type="nucleotide sequence ID" value="NZ_BKZP01000004.1"/>
</dbReference>
<keyword evidence="13 18" id="KW-0862">Zinc</keyword>
<gene>
    <name evidence="18 21" type="primary">aroB</name>
    <name evidence="21" type="ORF">BpJC7_29060</name>
</gene>
<dbReference type="InterPro" id="IPR050071">
    <property type="entry name" value="Dehydroquinate_synthase"/>
</dbReference>
<evidence type="ECO:0000256" key="13">
    <source>
        <dbReference type="ARBA" id="ARBA00022833"/>
    </source>
</evidence>
<feature type="binding site" evidence="18">
    <location>
        <begin position="165"/>
        <end position="168"/>
    </location>
    <ligand>
        <name>NAD(+)</name>
        <dbReference type="ChEBI" id="CHEBI:57540"/>
    </ligand>
</feature>
<dbReference type="GO" id="GO:0046872">
    <property type="term" value="F:metal ion binding"/>
    <property type="evidence" value="ECO:0007669"/>
    <property type="project" value="UniProtKB-KW"/>
</dbReference>
<evidence type="ECO:0000256" key="9">
    <source>
        <dbReference type="ARBA" id="ARBA00022490"/>
    </source>
</evidence>
<keyword evidence="22" id="KW-1185">Reference proteome</keyword>
<evidence type="ECO:0000313" key="21">
    <source>
        <dbReference type="EMBL" id="GER71603.1"/>
    </source>
</evidence>
<dbReference type="NCBIfam" id="TIGR01357">
    <property type="entry name" value="aroB"/>
    <property type="match status" value="1"/>
</dbReference>
<dbReference type="PANTHER" id="PTHR43622:SF7">
    <property type="entry name" value="3-DEHYDROQUINATE SYNTHASE, CHLOROPLASTIC"/>
    <property type="match status" value="1"/>
</dbReference>
<dbReference type="CDD" id="cd08195">
    <property type="entry name" value="DHQS"/>
    <property type="match status" value="1"/>
</dbReference>
<feature type="domain" description="3-dehydroquinate synthase N-terminal" evidence="19">
    <location>
        <begin position="65"/>
        <end position="172"/>
    </location>
</feature>
<dbReference type="Gene3D" id="3.40.50.1970">
    <property type="match status" value="1"/>
</dbReference>
<comment type="caution">
    <text evidence="21">The sequence shown here is derived from an EMBL/GenBank/DDBJ whole genome shotgun (WGS) entry which is preliminary data.</text>
</comment>
<comment type="subcellular location">
    <subcellularLocation>
        <location evidence="4 18">Cytoplasm</location>
    </subcellularLocation>
</comment>
<dbReference type="InterPro" id="IPR056179">
    <property type="entry name" value="DHQS_C"/>
</dbReference>
<comment type="similarity">
    <text evidence="6 18">Belongs to the sugar phosphate cyclases superfamily. Dehydroquinate synthase family.</text>
</comment>
<accession>A0A5J4JHL2</accession>
<evidence type="ECO:0000256" key="17">
    <source>
        <dbReference type="ARBA" id="ARBA00023285"/>
    </source>
</evidence>
<dbReference type="Pfam" id="PF24621">
    <property type="entry name" value="DHQS_C"/>
    <property type="match status" value="1"/>
</dbReference>
<keyword evidence="16 18" id="KW-0456">Lyase</keyword>
<evidence type="ECO:0000256" key="14">
    <source>
        <dbReference type="ARBA" id="ARBA00023027"/>
    </source>
</evidence>
<evidence type="ECO:0000256" key="4">
    <source>
        <dbReference type="ARBA" id="ARBA00004496"/>
    </source>
</evidence>
<evidence type="ECO:0000256" key="1">
    <source>
        <dbReference type="ARBA" id="ARBA00001393"/>
    </source>
</evidence>
<dbReference type="UniPathway" id="UPA00053">
    <property type="reaction ID" value="UER00085"/>
</dbReference>
<keyword evidence="10 18" id="KW-0028">Amino-acid biosynthesis</keyword>
<dbReference type="Pfam" id="PF01761">
    <property type="entry name" value="DHQ_synthase"/>
    <property type="match status" value="1"/>
</dbReference>
<proteinExistence type="inferred from homology"/>
<sequence>MESIIIDTETKQYPVYIGSGLLEELRPLVEKYTRVMVITDKNVRSLHLDALLNHLPEGAENCVFTAPAGEDAKTFEVYKDALTFAVRHHLDRKSCILAFGGGAVGDLAGFVAATYMRGIAFIQIPTTILAHDSAVGGKVAINHPLGKNLVGVFYQPKFVLYDTDFLRTLPKVQRLSGFAELVKHAFISDEAFLSELKKEVPDGDHILSPRLPELLKKGIKVKANIVQKDEKETGVRAFLNFGHTLGHALEAHGGYGAITHGEAVMTGMVYALMISRKQAGLQFNLEKFTGWIGQLGYDWKIPSGAKFKEIYAYMERDKKTIAQKPRFVLLKSIGEPELAEVDKELLRSLFELQQKGRLA</sequence>
<evidence type="ECO:0000256" key="6">
    <source>
        <dbReference type="ARBA" id="ARBA00005412"/>
    </source>
</evidence>
<evidence type="ECO:0000256" key="8">
    <source>
        <dbReference type="ARBA" id="ARBA00017684"/>
    </source>
</evidence>
<feature type="binding site" evidence="18">
    <location>
        <begin position="126"/>
        <end position="127"/>
    </location>
    <ligand>
        <name>NAD(+)</name>
        <dbReference type="ChEBI" id="CHEBI:57540"/>
    </ligand>
</feature>
<feature type="binding site" evidence="18">
    <location>
        <position position="243"/>
    </location>
    <ligand>
        <name>Zn(2+)</name>
        <dbReference type="ChEBI" id="CHEBI:29105"/>
    </ligand>
</feature>
<dbReference type="HAMAP" id="MF_00110">
    <property type="entry name" value="DHQ_synthase"/>
    <property type="match status" value="1"/>
</dbReference>
<evidence type="ECO:0000256" key="18">
    <source>
        <dbReference type="HAMAP-Rule" id="MF_00110"/>
    </source>
</evidence>
<dbReference type="FunFam" id="3.40.50.1970:FF:000007">
    <property type="entry name" value="Pentafunctional AROM polypeptide"/>
    <property type="match status" value="1"/>
</dbReference>
<evidence type="ECO:0000256" key="12">
    <source>
        <dbReference type="ARBA" id="ARBA00022741"/>
    </source>
</evidence>
<feature type="binding site" evidence="18">
    <location>
        <position position="260"/>
    </location>
    <ligand>
        <name>Zn(2+)</name>
        <dbReference type="ChEBI" id="CHEBI:29105"/>
    </ligand>
</feature>
<evidence type="ECO:0000256" key="10">
    <source>
        <dbReference type="ARBA" id="ARBA00022605"/>
    </source>
</evidence>
<organism evidence="21 22">
    <name type="scientific">Weizmannia acidilactici</name>
    <dbReference type="NCBI Taxonomy" id="2607726"/>
    <lineage>
        <taxon>Bacteria</taxon>
        <taxon>Bacillati</taxon>
        <taxon>Bacillota</taxon>
        <taxon>Bacilli</taxon>
        <taxon>Bacillales</taxon>
        <taxon>Bacillaceae</taxon>
        <taxon>Heyndrickxia</taxon>
    </lineage>
</organism>
<dbReference type="GO" id="GO:0003856">
    <property type="term" value="F:3-dehydroquinate synthase activity"/>
    <property type="evidence" value="ECO:0007669"/>
    <property type="project" value="UniProtKB-UniRule"/>
</dbReference>
<dbReference type="Proteomes" id="UP000391919">
    <property type="component" value="Unassembled WGS sequence"/>
</dbReference>
<comment type="function">
    <text evidence="18">Catalyzes the conversion of 3-deoxy-D-arabino-heptulosonate 7-phosphate (DAHP) to dehydroquinate (DHQ).</text>
</comment>
<dbReference type="PIRSF" id="PIRSF001455">
    <property type="entry name" value="DHQ_synth"/>
    <property type="match status" value="1"/>
</dbReference>
<feature type="binding site" evidence="18">
    <location>
        <position position="147"/>
    </location>
    <ligand>
        <name>NAD(+)</name>
        <dbReference type="ChEBI" id="CHEBI:57540"/>
    </ligand>
</feature>
<dbReference type="SUPFAM" id="SSF56796">
    <property type="entry name" value="Dehydroquinate synthase-like"/>
    <property type="match status" value="1"/>
</dbReference>
<keyword evidence="12 18" id="KW-0547">Nucleotide-binding</keyword>
<evidence type="ECO:0000256" key="7">
    <source>
        <dbReference type="ARBA" id="ARBA00013031"/>
    </source>
</evidence>
<evidence type="ECO:0000259" key="19">
    <source>
        <dbReference type="Pfam" id="PF01761"/>
    </source>
</evidence>
<dbReference type="Gene3D" id="1.20.1090.10">
    <property type="entry name" value="Dehydroquinate synthase-like - alpha domain"/>
    <property type="match status" value="1"/>
</dbReference>
<dbReference type="InterPro" id="IPR016037">
    <property type="entry name" value="DHQ_synth_AroB"/>
</dbReference>
<reference evidence="21 22" key="1">
    <citation type="submission" date="2019-09" db="EMBL/GenBank/DDBJ databases">
        <title>Draft genome sequence of Bacillus sp. JC-7.</title>
        <authorList>
            <person name="Tanaka N."/>
            <person name="Shiwa Y."/>
            <person name="Fujita N."/>
            <person name="Tanasupawat S."/>
        </authorList>
    </citation>
    <scope>NUCLEOTIDE SEQUENCE [LARGE SCALE GENOMIC DNA]</scope>
    <source>
        <strain evidence="21 22">JC-7</strain>
    </source>
</reference>
<evidence type="ECO:0000256" key="2">
    <source>
        <dbReference type="ARBA" id="ARBA00001911"/>
    </source>
</evidence>
<dbReference type="AlphaFoldDB" id="A0A5J4JHL2"/>
<keyword evidence="15 18" id="KW-0057">Aromatic amino acid biosynthesis</keyword>
<comment type="cofactor">
    <cofactor evidence="2 18">
        <name>NAD(+)</name>
        <dbReference type="ChEBI" id="CHEBI:57540"/>
    </cofactor>
</comment>